<reference evidence="2" key="1">
    <citation type="submission" date="2016-07" db="EMBL/GenBank/DDBJ databases">
        <title>De novo transcriptome assembly of four accessions of the metal hyperaccumulator plant Noccaea caerulescens.</title>
        <authorList>
            <person name="Blande D."/>
            <person name="Halimaa P."/>
            <person name="Tervahauta A.I."/>
            <person name="Aarts M.G."/>
            <person name="Karenlampi S.O."/>
        </authorList>
    </citation>
    <scope>NUCLEOTIDE SEQUENCE</scope>
</reference>
<dbReference type="AlphaFoldDB" id="A0A1J3FH62"/>
<evidence type="ECO:0000256" key="1">
    <source>
        <dbReference type="SAM" id="SignalP"/>
    </source>
</evidence>
<dbReference type="EMBL" id="GEVK01009398">
    <property type="protein sequence ID" value="JAU43434.1"/>
    <property type="molecule type" value="Transcribed_RNA"/>
</dbReference>
<keyword evidence="1" id="KW-0732">Signal</keyword>
<proteinExistence type="predicted"/>
<sequence length="445" mass="49232">MSSVHVLLTCVVLLSSVLVCAGPPGLPTFSESLKDPFGSKDALLDIDVQTPCLTLLQLDVHIPTESTNDETHGLFFLQGNAYFDGPDFGWTTVPGITIHTDVSPTSHSSSVQMKWVQSTHTLSFKGFSVDNGVTGTAEATTVKKDPTNWWNLNFDIPSADFPTWVPLTLVPFIDAIEGDDLTIKITAPTSFVATQLEGVCGPQPPCDNPNGCGGSGDPVFSGFQGQTYQFHGLPDEHFNLVSSPDVQLNSHFVYLSSGKCDFNDTECYTHPGTYMDVLGFSIMDTQVKLVAGTHEQGLRVWIDHQEITRGTHIKTLSINTTAQLRYHHNGRVEIHTEIMNFEIANSDMFMNIRVGLNNQQLMRVGATKHSVTDRTICKTNSETHNHQLIEQTVAGKYPVTTPLHGLIGQTWRNVKVCGRDWMGTVQDYLASDLFASDYHYNYFKW</sequence>
<accession>A0A1J3FH62</accession>
<protein>
    <submittedName>
        <fullName evidence="2">Uncharacterized protein</fullName>
    </submittedName>
</protein>
<feature type="chain" id="PRO_5009621420" evidence="1">
    <location>
        <begin position="22"/>
        <end position="445"/>
    </location>
</feature>
<evidence type="ECO:0000313" key="2">
    <source>
        <dbReference type="EMBL" id="JAU43434.1"/>
    </source>
</evidence>
<organism evidence="2">
    <name type="scientific">Noccaea caerulescens</name>
    <name type="common">Alpine penny-cress</name>
    <name type="synonym">Thlaspi caerulescens</name>
    <dbReference type="NCBI Taxonomy" id="107243"/>
    <lineage>
        <taxon>Eukaryota</taxon>
        <taxon>Viridiplantae</taxon>
        <taxon>Streptophyta</taxon>
        <taxon>Embryophyta</taxon>
        <taxon>Tracheophyta</taxon>
        <taxon>Spermatophyta</taxon>
        <taxon>Magnoliopsida</taxon>
        <taxon>eudicotyledons</taxon>
        <taxon>Gunneridae</taxon>
        <taxon>Pentapetalae</taxon>
        <taxon>rosids</taxon>
        <taxon>malvids</taxon>
        <taxon>Brassicales</taxon>
        <taxon>Brassicaceae</taxon>
        <taxon>Coluteocarpeae</taxon>
        <taxon>Noccaea</taxon>
    </lineage>
</organism>
<name>A0A1J3FH62_NOCCA</name>
<feature type="signal peptide" evidence="1">
    <location>
        <begin position="1"/>
        <end position="21"/>
    </location>
</feature>
<dbReference type="PANTHER" id="PTHR31656">
    <property type="entry name" value="ROOT CAP DOMAIN-CONTAINING PROTEIN"/>
    <property type="match status" value="1"/>
</dbReference>
<gene>
    <name evidence="2" type="ORF">LC_TR17505_c0_g1_i1_g.59841</name>
</gene>